<dbReference type="Pfam" id="PF11906">
    <property type="entry name" value="DUF3426"/>
    <property type="match status" value="1"/>
</dbReference>
<feature type="region of interest" description="Disordered" evidence="1">
    <location>
        <begin position="159"/>
        <end position="201"/>
    </location>
</feature>
<gene>
    <name evidence="4" type="ORF">M8A51_04140</name>
</gene>
<dbReference type="InterPro" id="IPR011723">
    <property type="entry name" value="Znf/thioredoxin_put"/>
</dbReference>
<feature type="domain" description="Zinc finger/thioredoxin putative" evidence="3">
    <location>
        <begin position="3"/>
        <end position="39"/>
    </location>
</feature>
<evidence type="ECO:0000313" key="5">
    <source>
        <dbReference type="Proteomes" id="UP001165541"/>
    </source>
</evidence>
<organism evidence="4 5">
    <name type="scientific">Caldimonas mangrovi</name>
    <dbReference type="NCBI Taxonomy" id="2944811"/>
    <lineage>
        <taxon>Bacteria</taxon>
        <taxon>Pseudomonadati</taxon>
        <taxon>Pseudomonadota</taxon>
        <taxon>Betaproteobacteria</taxon>
        <taxon>Burkholderiales</taxon>
        <taxon>Sphaerotilaceae</taxon>
        <taxon>Caldimonas</taxon>
    </lineage>
</organism>
<dbReference type="RefSeq" id="WP_251776856.1">
    <property type="nucleotide sequence ID" value="NZ_JAMKFE010000002.1"/>
</dbReference>
<name>A0ABT0YJ43_9BURK</name>
<evidence type="ECO:0000313" key="4">
    <source>
        <dbReference type="EMBL" id="MCM5678720.1"/>
    </source>
</evidence>
<dbReference type="Pfam" id="PF13719">
    <property type="entry name" value="Zn_ribbon_5"/>
    <property type="match status" value="1"/>
</dbReference>
<dbReference type="Proteomes" id="UP001165541">
    <property type="component" value="Unassembled WGS sequence"/>
</dbReference>
<keyword evidence="5" id="KW-1185">Reference proteome</keyword>
<feature type="compositionally biased region" description="Pro residues" evidence="1">
    <location>
        <begin position="76"/>
        <end position="103"/>
    </location>
</feature>
<feature type="transmembrane region" description="Helical" evidence="2">
    <location>
        <begin position="215"/>
        <end position="233"/>
    </location>
</feature>
<sequence length="366" mass="39297">MSLATRCPACSTTFRVVQDQLKVSEGWVRCGRCNEVFNAIEGLFDLDRDSAPTVPTPLKDRPVAAAGGGAVVRETTPPPPPPPPPPQPQAAPSPPPSPTPPQPAVADGEEAPTAYEVLDSRFLNRSTYGARKAPDFDDGFADARFDSTLEGHELESQAVAAGVGAWQPKPGGDARRKSRSRSSSSPRDKRGKPDVANAPEFLRKAEREARWQRPWVRTVLGLMTLLLLAALLLQAAHHHRNWLAATRPATRPWLARICNLARCTIGPWQNIDAVAIAGSSLSPGAATDSYRLTVLLRNDAAVPVALPAIDLSLSDFNGQLVARRALSPADFRANDAIGAQEEVSLELEFSSPGRRVASFTVGAFYP</sequence>
<dbReference type="InterPro" id="IPR021834">
    <property type="entry name" value="DUF3426"/>
</dbReference>
<keyword evidence="2" id="KW-0812">Transmembrane</keyword>
<evidence type="ECO:0000256" key="2">
    <source>
        <dbReference type="SAM" id="Phobius"/>
    </source>
</evidence>
<protein>
    <submittedName>
        <fullName evidence="4">Zinc-ribbon domain-containing protein</fullName>
    </submittedName>
</protein>
<proteinExistence type="predicted"/>
<evidence type="ECO:0000259" key="3">
    <source>
        <dbReference type="Pfam" id="PF13719"/>
    </source>
</evidence>
<keyword evidence="2" id="KW-0472">Membrane</keyword>
<dbReference type="EMBL" id="JAMKFE010000002">
    <property type="protein sequence ID" value="MCM5678720.1"/>
    <property type="molecule type" value="Genomic_DNA"/>
</dbReference>
<dbReference type="NCBIfam" id="TIGR02098">
    <property type="entry name" value="MJ0042_CXXC"/>
    <property type="match status" value="1"/>
</dbReference>
<keyword evidence="2" id="KW-1133">Transmembrane helix</keyword>
<comment type="caution">
    <text evidence="4">The sequence shown here is derived from an EMBL/GenBank/DDBJ whole genome shotgun (WGS) entry which is preliminary data.</text>
</comment>
<feature type="region of interest" description="Disordered" evidence="1">
    <location>
        <begin position="70"/>
        <end position="109"/>
    </location>
</feature>
<accession>A0ABT0YJ43</accession>
<evidence type="ECO:0000256" key="1">
    <source>
        <dbReference type="SAM" id="MobiDB-lite"/>
    </source>
</evidence>
<reference evidence="4" key="1">
    <citation type="submission" date="2022-05" db="EMBL/GenBank/DDBJ databases">
        <title>Schlegelella sp. nov., isolated from mangrove soil.</title>
        <authorList>
            <person name="Liu Y."/>
            <person name="Ge X."/>
            <person name="Liu W."/>
        </authorList>
    </citation>
    <scope>NUCLEOTIDE SEQUENCE</scope>
    <source>
        <strain evidence="4">S2-27</strain>
    </source>
</reference>